<sequence length="482" mass="53542">MSVSPEQSLRPSSRRRVSWPDSWVKDQALRHVVFKMRRNSLSETPPPELFETIIEDLDLESSSIDFTSLLSDELLLLVLSKLPESQHIPDSAVCKRWSRLSGRLVHSIKLLDWEFLESGRLLYRFPNLTDIDLVRSCLKSIHNSGIVVTNKFVSIYLDSCLLEGGFMQKHDLLDSGVIDRGVRILAQGCPNLRRLVIIGASAQGLSCVAEECLTLQELELHCCPDSSLSGIFGCQNLQILKLIGFVDGFYDSVISDIGLTIVAQGCKRLVKLELVGCEGSYDGIKAIGQCCQMLEELTLCDHRMDGGWLAALSYCMNLKTLKLKSCKNIDLSPGPHEHLGSCPALEELHLQRCQMRDKQGMRALFLVCEAVRELIFKDCFGLENNVFGIASICRRVRFLSLEGCSLLTMEGLDAVVLSWKELQRLKVVSCNNIKDSEITPAMASLFSVLKALKWQPDSRSLLASGLEGTGLGMKGGRSFKGV</sequence>
<dbReference type="InterPro" id="IPR032675">
    <property type="entry name" value="LRR_dom_sf"/>
</dbReference>
<dbReference type="GO" id="GO:0031146">
    <property type="term" value="P:SCF-dependent proteasomal ubiquitin-dependent protein catabolic process"/>
    <property type="evidence" value="ECO:0007669"/>
    <property type="project" value="TreeGrafter"/>
</dbReference>
<reference evidence="1 2" key="1">
    <citation type="journal article" date="2018" name="Proc. Natl. Acad. Sci. U.S.A.">
        <title>Draft genome sequence of Camellia sinensis var. sinensis provides insights into the evolution of the tea genome and tea quality.</title>
        <authorList>
            <person name="Wei C."/>
            <person name="Yang H."/>
            <person name="Wang S."/>
            <person name="Zhao J."/>
            <person name="Liu C."/>
            <person name="Gao L."/>
            <person name="Xia E."/>
            <person name="Lu Y."/>
            <person name="Tai Y."/>
            <person name="She G."/>
            <person name="Sun J."/>
            <person name="Cao H."/>
            <person name="Tong W."/>
            <person name="Gao Q."/>
            <person name="Li Y."/>
            <person name="Deng W."/>
            <person name="Jiang X."/>
            <person name="Wang W."/>
            <person name="Chen Q."/>
            <person name="Zhang S."/>
            <person name="Li H."/>
            <person name="Wu J."/>
            <person name="Wang P."/>
            <person name="Li P."/>
            <person name="Shi C."/>
            <person name="Zheng F."/>
            <person name="Jian J."/>
            <person name="Huang B."/>
            <person name="Shan D."/>
            <person name="Shi M."/>
            <person name="Fang C."/>
            <person name="Yue Y."/>
            <person name="Li F."/>
            <person name="Li D."/>
            <person name="Wei S."/>
            <person name="Han B."/>
            <person name="Jiang C."/>
            <person name="Yin Y."/>
            <person name="Xia T."/>
            <person name="Zhang Z."/>
            <person name="Bennetzen J.L."/>
            <person name="Zhao S."/>
            <person name="Wan X."/>
        </authorList>
    </citation>
    <scope>NUCLEOTIDE SEQUENCE [LARGE SCALE GENOMIC DNA]</scope>
    <source>
        <strain evidence="2">cv. Shuchazao</strain>
        <tissue evidence="1">Leaf</tissue>
    </source>
</reference>
<accession>A0A4S4DQD7</accession>
<dbReference type="GO" id="GO:0019005">
    <property type="term" value="C:SCF ubiquitin ligase complex"/>
    <property type="evidence" value="ECO:0007669"/>
    <property type="project" value="TreeGrafter"/>
</dbReference>
<dbReference type="Proteomes" id="UP000306102">
    <property type="component" value="Unassembled WGS sequence"/>
</dbReference>
<dbReference type="Gene3D" id="3.80.10.10">
    <property type="entry name" value="Ribonuclease Inhibitor"/>
    <property type="match status" value="2"/>
</dbReference>
<dbReference type="AlphaFoldDB" id="A0A4S4DQD7"/>
<evidence type="ECO:0000313" key="1">
    <source>
        <dbReference type="EMBL" id="THG05308.1"/>
    </source>
</evidence>
<dbReference type="SUPFAM" id="SSF52047">
    <property type="entry name" value="RNI-like"/>
    <property type="match status" value="2"/>
</dbReference>
<proteinExistence type="predicted"/>
<organism evidence="1 2">
    <name type="scientific">Camellia sinensis var. sinensis</name>
    <name type="common">China tea</name>
    <dbReference type="NCBI Taxonomy" id="542762"/>
    <lineage>
        <taxon>Eukaryota</taxon>
        <taxon>Viridiplantae</taxon>
        <taxon>Streptophyta</taxon>
        <taxon>Embryophyta</taxon>
        <taxon>Tracheophyta</taxon>
        <taxon>Spermatophyta</taxon>
        <taxon>Magnoliopsida</taxon>
        <taxon>eudicotyledons</taxon>
        <taxon>Gunneridae</taxon>
        <taxon>Pentapetalae</taxon>
        <taxon>asterids</taxon>
        <taxon>Ericales</taxon>
        <taxon>Theaceae</taxon>
        <taxon>Camellia</taxon>
    </lineage>
</organism>
<comment type="caution">
    <text evidence="1">The sequence shown here is derived from an EMBL/GenBank/DDBJ whole genome shotgun (WGS) entry which is preliminary data.</text>
</comment>
<name>A0A4S4DQD7_CAMSN</name>
<dbReference type="PANTHER" id="PTHR13318:SF74">
    <property type="entry name" value="OS02G0658500 PROTEIN"/>
    <property type="match status" value="1"/>
</dbReference>
<dbReference type="PANTHER" id="PTHR13318">
    <property type="entry name" value="PARTNER OF PAIRED, ISOFORM B-RELATED"/>
    <property type="match status" value="1"/>
</dbReference>
<gene>
    <name evidence="1" type="ORF">TEA_015994</name>
</gene>
<protein>
    <recommendedName>
        <fullName evidence="3">F-box domain-containing protein</fullName>
    </recommendedName>
</protein>
<evidence type="ECO:0000313" key="2">
    <source>
        <dbReference type="Proteomes" id="UP000306102"/>
    </source>
</evidence>
<evidence type="ECO:0008006" key="3">
    <source>
        <dbReference type="Google" id="ProtNLM"/>
    </source>
</evidence>
<dbReference type="STRING" id="542762.A0A4S4DQD7"/>
<dbReference type="FunFam" id="3.80.10.10:FF:002340">
    <property type="entry name" value="Uncharacterized protein"/>
    <property type="match status" value="1"/>
</dbReference>
<dbReference type="EMBL" id="SDRB02010648">
    <property type="protein sequence ID" value="THG05308.1"/>
    <property type="molecule type" value="Genomic_DNA"/>
</dbReference>
<keyword evidence="2" id="KW-1185">Reference proteome</keyword>